<dbReference type="SMART" id="SM00822">
    <property type="entry name" value="PKS_KR"/>
    <property type="match status" value="1"/>
</dbReference>
<dbReference type="OrthoDB" id="5363038at2"/>
<dbReference type="Proteomes" id="UP000001880">
    <property type="component" value="Chromosome"/>
</dbReference>
<dbReference type="CDD" id="cd05233">
    <property type="entry name" value="SDR_c"/>
    <property type="match status" value="1"/>
</dbReference>
<dbReference type="AlphaFoldDB" id="D0LW68"/>
<dbReference type="KEGG" id="hoh:Hoch_3498"/>
<keyword evidence="5" id="KW-1185">Reference proteome</keyword>
<reference evidence="4 5" key="1">
    <citation type="journal article" date="2010" name="Stand. Genomic Sci.">
        <title>Complete genome sequence of Haliangium ochraceum type strain (SMP-2).</title>
        <authorList>
            <consortium name="US DOE Joint Genome Institute (JGI-PGF)"/>
            <person name="Ivanova N."/>
            <person name="Daum C."/>
            <person name="Lang E."/>
            <person name="Abt B."/>
            <person name="Kopitz M."/>
            <person name="Saunders E."/>
            <person name="Lapidus A."/>
            <person name="Lucas S."/>
            <person name="Glavina Del Rio T."/>
            <person name="Nolan M."/>
            <person name="Tice H."/>
            <person name="Copeland A."/>
            <person name="Cheng J.F."/>
            <person name="Chen F."/>
            <person name="Bruce D."/>
            <person name="Goodwin L."/>
            <person name="Pitluck S."/>
            <person name="Mavromatis K."/>
            <person name="Pati A."/>
            <person name="Mikhailova N."/>
            <person name="Chen A."/>
            <person name="Palaniappan K."/>
            <person name="Land M."/>
            <person name="Hauser L."/>
            <person name="Chang Y.J."/>
            <person name="Jeffries C.D."/>
            <person name="Detter J.C."/>
            <person name="Brettin T."/>
            <person name="Rohde M."/>
            <person name="Goker M."/>
            <person name="Bristow J."/>
            <person name="Markowitz V."/>
            <person name="Eisen J.A."/>
            <person name="Hugenholtz P."/>
            <person name="Kyrpides N.C."/>
            <person name="Klenk H.P."/>
        </authorList>
    </citation>
    <scope>NUCLEOTIDE SEQUENCE [LARGE SCALE GENOMIC DNA]</scope>
    <source>
        <strain evidence="5">DSM 14365 / CIP 107738 / JCM 11303 / AJ 13395 / SMP-2</strain>
    </source>
</reference>
<sequence>MNRLQGKIALITGGTTGIGLATAARFADEGATVVVTGRNPETLAAAQTTLGERAEVVRADVAELADTDALMAHMRERHGRIDVLFANAGVLQMTPAAAVDEALFDHLFNVNVKGAFFTVQKALELLSDGASVLFNGSVVARVGYPGMSVYAATKAALAALTRSLAAELVGRGIRVNAITPGTTETPMLLKLGMPEDRSAHRALAETQPLKRLASAEDVANLALFLASDESAYITGEDICIDGGKETLRTL</sequence>
<dbReference type="HOGENOM" id="CLU_010194_1_0_7"/>
<dbReference type="EMBL" id="CP001804">
    <property type="protein sequence ID" value="ACY16000.1"/>
    <property type="molecule type" value="Genomic_DNA"/>
</dbReference>
<gene>
    <name evidence="4" type="ordered locus">Hoch_3498</name>
</gene>
<dbReference type="RefSeq" id="WP_012828599.1">
    <property type="nucleotide sequence ID" value="NC_013440.1"/>
</dbReference>
<protein>
    <submittedName>
        <fullName evidence="4">Short-chain dehydrogenase/reductase SDR</fullName>
    </submittedName>
</protein>
<dbReference type="NCBIfam" id="NF005559">
    <property type="entry name" value="PRK07231.1"/>
    <property type="match status" value="1"/>
</dbReference>
<dbReference type="InterPro" id="IPR057326">
    <property type="entry name" value="KR_dom"/>
</dbReference>
<evidence type="ECO:0000256" key="1">
    <source>
        <dbReference type="ARBA" id="ARBA00006484"/>
    </source>
</evidence>
<dbReference type="Pfam" id="PF13561">
    <property type="entry name" value="adh_short_C2"/>
    <property type="match status" value="1"/>
</dbReference>
<organism evidence="4 5">
    <name type="scientific">Haliangium ochraceum (strain DSM 14365 / JCM 11303 / SMP-2)</name>
    <dbReference type="NCBI Taxonomy" id="502025"/>
    <lineage>
        <taxon>Bacteria</taxon>
        <taxon>Pseudomonadati</taxon>
        <taxon>Myxococcota</taxon>
        <taxon>Polyangia</taxon>
        <taxon>Haliangiales</taxon>
        <taxon>Kofleriaceae</taxon>
        <taxon>Haliangium</taxon>
    </lineage>
</organism>
<dbReference type="Gene3D" id="3.40.50.720">
    <property type="entry name" value="NAD(P)-binding Rossmann-like Domain"/>
    <property type="match status" value="1"/>
</dbReference>
<dbReference type="PANTHER" id="PTHR43477">
    <property type="entry name" value="DIHYDROANTICAPSIN 7-DEHYDROGENASE"/>
    <property type="match status" value="1"/>
</dbReference>
<dbReference type="InterPro" id="IPR036291">
    <property type="entry name" value="NAD(P)-bd_dom_sf"/>
</dbReference>
<evidence type="ECO:0000313" key="4">
    <source>
        <dbReference type="EMBL" id="ACY16000.1"/>
    </source>
</evidence>
<evidence type="ECO:0000256" key="2">
    <source>
        <dbReference type="ARBA" id="ARBA00023002"/>
    </source>
</evidence>
<dbReference type="PRINTS" id="PR00081">
    <property type="entry name" value="GDHRDH"/>
</dbReference>
<dbReference type="PRINTS" id="PR00080">
    <property type="entry name" value="SDRFAMILY"/>
</dbReference>
<dbReference type="FunFam" id="3.40.50.720:FF:000084">
    <property type="entry name" value="Short-chain dehydrogenase reductase"/>
    <property type="match status" value="1"/>
</dbReference>
<dbReference type="STRING" id="502025.Hoch_3498"/>
<dbReference type="GO" id="GO:0016491">
    <property type="term" value="F:oxidoreductase activity"/>
    <property type="evidence" value="ECO:0007669"/>
    <property type="project" value="UniProtKB-KW"/>
</dbReference>
<comment type="similarity">
    <text evidence="1">Belongs to the short-chain dehydrogenases/reductases (SDR) family.</text>
</comment>
<name>D0LW68_HALO1</name>
<evidence type="ECO:0000259" key="3">
    <source>
        <dbReference type="SMART" id="SM00822"/>
    </source>
</evidence>
<keyword evidence="2" id="KW-0560">Oxidoreductase</keyword>
<accession>D0LW68</accession>
<dbReference type="SUPFAM" id="SSF51735">
    <property type="entry name" value="NAD(P)-binding Rossmann-fold domains"/>
    <property type="match status" value="1"/>
</dbReference>
<dbReference type="InterPro" id="IPR020904">
    <property type="entry name" value="Sc_DH/Rdtase_CS"/>
</dbReference>
<feature type="domain" description="Ketoreductase" evidence="3">
    <location>
        <begin position="7"/>
        <end position="181"/>
    </location>
</feature>
<dbReference type="PANTHER" id="PTHR43477:SF1">
    <property type="entry name" value="DIHYDROANTICAPSIN 7-DEHYDROGENASE"/>
    <property type="match status" value="1"/>
</dbReference>
<dbReference type="InterPro" id="IPR051122">
    <property type="entry name" value="SDR_DHRS6-like"/>
</dbReference>
<dbReference type="InterPro" id="IPR002347">
    <property type="entry name" value="SDR_fam"/>
</dbReference>
<dbReference type="eggNOG" id="COG1028">
    <property type="taxonomic scope" value="Bacteria"/>
</dbReference>
<dbReference type="PROSITE" id="PS00061">
    <property type="entry name" value="ADH_SHORT"/>
    <property type="match status" value="1"/>
</dbReference>
<proteinExistence type="inferred from homology"/>
<evidence type="ECO:0000313" key="5">
    <source>
        <dbReference type="Proteomes" id="UP000001880"/>
    </source>
</evidence>